<dbReference type="Pfam" id="PF14223">
    <property type="entry name" value="Retrotran_gag_2"/>
    <property type="match status" value="1"/>
</dbReference>
<reference evidence="1 2" key="1">
    <citation type="submission" date="2024-06" db="EMBL/GenBank/DDBJ databases">
        <title>A chromosome-level genome assembly of beet webworm, Loxostege sticticalis.</title>
        <authorList>
            <person name="Zhang Y."/>
        </authorList>
    </citation>
    <scope>NUCLEOTIDE SEQUENCE [LARGE SCALE GENOMIC DNA]</scope>
    <source>
        <strain evidence="1">AQ026</strain>
        <tissue evidence="1">Whole body</tissue>
    </source>
</reference>
<dbReference type="Proteomes" id="UP001549920">
    <property type="component" value="Unassembled WGS sequence"/>
</dbReference>
<sequence length="212" mass="24512">MADDNALKLQTYIKLEGASNWNIWKFQTVVLLRSQGLLEVTDGSNVKPEAEVEKAAWEKKDAKAQSWLVTRMSESVMMHIITCTTSAEMWRKLASVYEQKSETSIHIIQQRFFQYKYEEGTAMSTFLSKIEELRNQLKQMVLMSLPDAYKHFVSAWESAPDEKQTLENLVARLLIEEERVNEKEPQNSSASTFVAKKNVKCFKCHTHTCEHL</sequence>
<organism evidence="1 2">
    <name type="scientific">Loxostege sticticalis</name>
    <name type="common">Beet webworm moth</name>
    <dbReference type="NCBI Taxonomy" id="481309"/>
    <lineage>
        <taxon>Eukaryota</taxon>
        <taxon>Metazoa</taxon>
        <taxon>Ecdysozoa</taxon>
        <taxon>Arthropoda</taxon>
        <taxon>Hexapoda</taxon>
        <taxon>Insecta</taxon>
        <taxon>Pterygota</taxon>
        <taxon>Neoptera</taxon>
        <taxon>Endopterygota</taxon>
        <taxon>Lepidoptera</taxon>
        <taxon>Glossata</taxon>
        <taxon>Ditrysia</taxon>
        <taxon>Pyraloidea</taxon>
        <taxon>Crambidae</taxon>
        <taxon>Pyraustinae</taxon>
        <taxon>Loxostege</taxon>
    </lineage>
</organism>
<proteinExistence type="predicted"/>
<dbReference type="EMBL" id="JBEUOH010000014">
    <property type="protein sequence ID" value="KAL0879280.1"/>
    <property type="molecule type" value="Genomic_DNA"/>
</dbReference>
<accession>A0ABR3HRT4</accession>
<dbReference type="PANTHER" id="PTHR47481:SF7">
    <property type="entry name" value="CCHC-TYPE DOMAIN-CONTAINING PROTEIN"/>
    <property type="match status" value="1"/>
</dbReference>
<name>A0ABR3HRT4_LOXSC</name>
<comment type="caution">
    <text evidence="1">The sequence shown here is derived from an EMBL/GenBank/DDBJ whole genome shotgun (WGS) entry which is preliminary data.</text>
</comment>
<evidence type="ECO:0008006" key="3">
    <source>
        <dbReference type="Google" id="ProtNLM"/>
    </source>
</evidence>
<evidence type="ECO:0000313" key="2">
    <source>
        <dbReference type="Proteomes" id="UP001549920"/>
    </source>
</evidence>
<keyword evidence="2" id="KW-1185">Reference proteome</keyword>
<gene>
    <name evidence="1" type="ORF">ABMA27_003060</name>
</gene>
<protein>
    <recommendedName>
        <fullName evidence="3">Copia protein</fullName>
    </recommendedName>
</protein>
<evidence type="ECO:0000313" key="1">
    <source>
        <dbReference type="EMBL" id="KAL0879280.1"/>
    </source>
</evidence>
<dbReference type="PANTHER" id="PTHR47481">
    <property type="match status" value="1"/>
</dbReference>